<evidence type="ECO:0000256" key="2">
    <source>
        <dbReference type="ARBA" id="ARBA00022679"/>
    </source>
</evidence>
<proteinExistence type="inferred from homology"/>
<dbReference type="SUPFAM" id="SSF55729">
    <property type="entry name" value="Acyl-CoA N-acyltransferases (Nat)"/>
    <property type="match status" value="1"/>
</dbReference>
<reference evidence="8 9" key="1">
    <citation type="submission" date="2024-06" db="EMBL/GenBank/DDBJ databases">
        <title>Draft genome sequence of Geodermatophilus badlandi, a novel member of the Geodermatophilaceae isolated from badland sedimentary rocks in the Red desert, Wyoming, USA.</title>
        <authorList>
            <person name="Ben Tekaya S."/>
            <person name="Nouioui I."/>
            <person name="Flores G.M."/>
            <person name="Shaal M.N."/>
            <person name="Bredoire F."/>
            <person name="Basile F."/>
            <person name="Van Diepen L."/>
            <person name="Ward N.L."/>
        </authorList>
    </citation>
    <scope>NUCLEOTIDE SEQUENCE [LARGE SCALE GENOMIC DNA]</scope>
    <source>
        <strain evidence="8 9">WL48A</strain>
    </source>
</reference>
<dbReference type="PROSITE" id="PS51191">
    <property type="entry name" value="FEMABX"/>
    <property type="match status" value="1"/>
</dbReference>
<organism evidence="8 9">
    <name type="scientific">Geodermatophilus maliterrae</name>
    <dbReference type="NCBI Taxonomy" id="3162531"/>
    <lineage>
        <taxon>Bacteria</taxon>
        <taxon>Bacillati</taxon>
        <taxon>Actinomycetota</taxon>
        <taxon>Actinomycetes</taxon>
        <taxon>Geodermatophilales</taxon>
        <taxon>Geodermatophilaceae</taxon>
        <taxon>Geodermatophilus</taxon>
    </lineage>
</organism>
<dbReference type="Proteomes" id="UP001560045">
    <property type="component" value="Unassembled WGS sequence"/>
</dbReference>
<keyword evidence="5" id="KW-0012">Acyltransferase</keyword>
<evidence type="ECO:0000313" key="9">
    <source>
        <dbReference type="Proteomes" id="UP001560045"/>
    </source>
</evidence>
<dbReference type="InterPro" id="IPR003447">
    <property type="entry name" value="FEMABX"/>
</dbReference>
<keyword evidence="2" id="KW-0808">Transferase</keyword>
<dbReference type="Pfam" id="PF13480">
    <property type="entry name" value="Acetyltransf_6"/>
    <property type="match status" value="1"/>
</dbReference>
<dbReference type="PANTHER" id="PTHR36174">
    <property type="entry name" value="LIPID II:GLYCINE GLYCYLTRANSFERASE"/>
    <property type="match status" value="1"/>
</dbReference>
<keyword evidence="6" id="KW-0961">Cell wall biogenesis/degradation</keyword>
<protein>
    <submittedName>
        <fullName evidence="8">Lipid II:glycine glycyltransferase FemX</fullName>
    </submittedName>
</protein>
<dbReference type="EMBL" id="JBFNXQ010000022">
    <property type="protein sequence ID" value="MEX5718525.1"/>
    <property type="molecule type" value="Genomic_DNA"/>
</dbReference>
<dbReference type="RefSeq" id="WP_369205466.1">
    <property type="nucleotide sequence ID" value="NZ_JBFNXQ010000022.1"/>
</dbReference>
<dbReference type="InterPro" id="IPR050644">
    <property type="entry name" value="PG_Glycine_Bridge_Synth"/>
</dbReference>
<dbReference type="InterPro" id="IPR016181">
    <property type="entry name" value="Acyl_CoA_acyltransferase"/>
</dbReference>
<evidence type="ECO:0000256" key="3">
    <source>
        <dbReference type="ARBA" id="ARBA00022960"/>
    </source>
</evidence>
<comment type="similarity">
    <text evidence="1">Belongs to the FemABX family.</text>
</comment>
<sequence length="355" mass="38173">MSGPAQEFGSPGAGELVDAWGTEWSRFVAGHPDATCFHQPAWLATLCGAYGFRALVAVQRDTAGTLLAGLPLIEVRRPTGTRRWSCLPFSDECGPLVAPGGSAAALLSQVDALRRARGVAELDVRTGCEFPGARSRQVAVTHALALTSAAGDGGRLPRPRGSVRRHIATARRLGVQVRAAEEVGEVVDTYYRLHVETRRRQGVPAQPRGYFRVLWDRVLEPGGGFVLIARHGGTAVAGAVYLIGGRTVTYKYGASDSRAWSVRPNHAVMAEAIAWATERQYATFDLGRTDLDNPGLVQFKESWGAETRPLCYTSSSGRVDYRAGSAAHAVLASLIRRSPTTVCRGLGELLYRYAA</sequence>
<dbReference type="Gene3D" id="3.40.630.30">
    <property type="match status" value="1"/>
</dbReference>
<evidence type="ECO:0000256" key="6">
    <source>
        <dbReference type="ARBA" id="ARBA00023316"/>
    </source>
</evidence>
<evidence type="ECO:0000256" key="5">
    <source>
        <dbReference type="ARBA" id="ARBA00023315"/>
    </source>
</evidence>
<evidence type="ECO:0000256" key="4">
    <source>
        <dbReference type="ARBA" id="ARBA00022984"/>
    </source>
</evidence>
<evidence type="ECO:0000259" key="7">
    <source>
        <dbReference type="Pfam" id="PF13480"/>
    </source>
</evidence>
<accession>A0ABV3XD79</accession>
<name>A0ABV3XD79_9ACTN</name>
<gene>
    <name evidence="8" type="ORF">ABQ292_09140</name>
</gene>
<keyword evidence="3" id="KW-0133">Cell shape</keyword>
<keyword evidence="9" id="KW-1185">Reference proteome</keyword>
<evidence type="ECO:0000256" key="1">
    <source>
        <dbReference type="ARBA" id="ARBA00009943"/>
    </source>
</evidence>
<dbReference type="PANTHER" id="PTHR36174:SF1">
    <property type="entry name" value="LIPID II:GLYCINE GLYCYLTRANSFERASE"/>
    <property type="match status" value="1"/>
</dbReference>
<comment type="caution">
    <text evidence="8">The sequence shown here is derived from an EMBL/GenBank/DDBJ whole genome shotgun (WGS) entry which is preliminary data.</text>
</comment>
<dbReference type="InterPro" id="IPR038740">
    <property type="entry name" value="BioF2-like_GNAT_dom"/>
</dbReference>
<feature type="domain" description="BioF2-like acetyltransferase" evidence="7">
    <location>
        <begin position="160"/>
        <end position="290"/>
    </location>
</feature>
<keyword evidence="4" id="KW-0573">Peptidoglycan synthesis</keyword>
<evidence type="ECO:0000313" key="8">
    <source>
        <dbReference type="EMBL" id="MEX5718525.1"/>
    </source>
</evidence>